<feature type="compositionally biased region" description="Polar residues" evidence="6">
    <location>
        <begin position="677"/>
        <end position="686"/>
    </location>
</feature>
<dbReference type="Proteomes" id="UP000076078">
    <property type="component" value="Unassembled WGS sequence"/>
</dbReference>
<dbReference type="InterPro" id="IPR050079">
    <property type="entry name" value="DEAD_box_RNA_helicase"/>
</dbReference>
<reference evidence="10 11" key="1">
    <citation type="submission" date="2015-12" db="EMBL/GenBank/DDBJ databases">
        <title>Dictyostelia acquired genes for synthesis and detection of signals that induce cell-type specialization by lateral gene transfer from prokaryotes.</title>
        <authorList>
            <person name="Gloeckner G."/>
            <person name="Schaap P."/>
        </authorList>
    </citation>
    <scope>NUCLEOTIDE SEQUENCE [LARGE SCALE GENOMIC DNA]</scope>
    <source>
        <strain evidence="10 11">TK</strain>
    </source>
</reference>
<evidence type="ECO:0008006" key="12">
    <source>
        <dbReference type="Google" id="ProtNLM"/>
    </source>
</evidence>
<dbReference type="CDD" id="cd18787">
    <property type="entry name" value="SF2_C_DEAD"/>
    <property type="match status" value="1"/>
</dbReference>
<dbReference type="FunCoup" id="A0A151Z9S9">
    <property type="interactions" value="65"/>
</dbReference>
<evidence type="ECO:0000259" key="9">
    <source>
        <dbReference type="PROSITE" id="PS51195"/>
    </source>
</evidence>
<accession>A0A151Z9S9</accession>
<evidence type="ECO:0000259" key="8">
    <source>
        <dbReference type="PROSITE" id="PS51194"/>
    </source>
</evidence>
<dbReference type="GO" id="GO:0003676">
    <property type="term" value="F:nucleic acid binding"/>
    <property type="evidence" value="ECO:0007669"/>
    <property type="project" value="InterPro"/>
</dbReference>
<dbReference type="SMART" id="SM00487">
    <property type="entry name" value="DEXDc"/>
    <property type="match status" value="1"/>
</dbReference>
<dbReference type="InterPro" id="IPR001650">
    <property type="entry name" value="Helicase_C-like"/>
</dbReference>
<name>A0A151Z9S9_TIELA</name>
<keyword evidence="1" id="KW-0547">Nucleotide-binding</keyword>
<evidence type="ECO:0000256" key="4">
    <source>
        <dbReference type="ARBA" id="ARBA00022840"/>
    </source>
</evidence>
<evidence type="ECO:0000256" key="6">
    <source>
        <dbReference type="SAM" id="MobiDB-lite"/>
    </source>
</evidence>
<evidence type="ECO:0000256" key="1">
    <source>
        <dbReference type="ARBA" id="ARBA00022741"/>
    </source>
</evidence>
<proteinExistence type="predicted"/>
<feature type="region of interest" description="Disordered" evidence="6">
    <location>
        <begin position="549"/>
        <end position="568"/>
    </location>
</feature>
<dbReference type="GO" id="GO:0003724">
    <property type="term" value="F:RNA helicase activity"/>
    <property type="evidence" value="ECO:0007669"/>
    <property type="project" value="InterPro"/>
</dbReference>
<keyword evidence="11" id="KW-1185">Reference proteome</keyword>
<dbReference type="SMART" id="SM00490">
    <property type="entry name" value="HELICc"/>
    <property type="match status" value="1"/>
</dbReference>
<feature type="domain" description="DEAD-box RNA helicase Q" evidence="9">
    <location>
        <begin position="110"/>
        <end position="138"/>
    </location>
</feature>
<keyword evidence="2" id="KW-0378">Hydrolase</keyword>
<dbReference type="OrthoDB" id="10256233at2759"/>
<feature type="short sequence motif" description="Q motif" evidence="5">
    <location>
        <begin position="110"/>
        <end position="138"/>
    </location>
</feature>
<evidence type="ECO:0000259" key="7">
    <source>
        <dbReference type="PROSITE" id="PS51192"/>
    </source>
</evidence>
<dbReference type="InterPro" id="IPR027417">
    <property type="entry name" value="P-loop_NTPase"/>
</dbReference>
<feature type="domain" description="Helicase ATP-binding" evidence="7">
    <location>
        <begin position="142"/>
        <end position="325"/>
    </location>
</feature>
<feature type="domain" description="Helicase C-terminal" evidence="8">
    <location>
        <begin position="337"/>
        <end position="507"/>
    </location>
</feature>
<dbReference type="Pfam" id="PF00270">
    <property type="entry name" value="DEAD"/>
    <property type="match status" value="1"/>
</dbReference>
<feature type="region of interest" description="Disordered" evidence="6">
    <location>
        <begin position="660"/>
        <end position="686"/>
    </location>
</feature>
<keyword evidence="3" id="KW-0347">Helicase</keyword>
<evidence type="ECO:0000313" key="11">
    <source>
        <dbReference type="Proteomes" id="UP000076078"/>
    </source>
</evidence>
<dbReference type="AlphaFoldDB" id="A0A151Z9S9"/>
<organism evidence="10 11">
    <name type="scientific">Tieghemostelium lacteum</name>
    <name type="common">Slime mold</name>
    <name type="synonym">Dictyostelium lacteum</name>
    <dbReference type="NCBI Taxonomy" id="361077"/>
    <lineage>
        <taxon>Eukaryota</taxon>
        <taxon>Amoebozoa</taxon>
        <taxon>Evosea</taxon>
        <taxon>Eumycetozoa</taxon>
        <taxon>Dictyostelia</taxon>
        <taxon>Dictyosteliales</taxon>
        <taxon>Raperosteliaceae</taxon>
        <taxon>Tieghemostelium</taxon>
    </lineage>
</organism>
<dbReference type="SUPFAM" id="SSF52540">
    <property type="entry name" value="P-loop containing nucleoside triphosphate hydrolases"/>
    <property type="match status" value="1"/>
</dbReference>
<protein>
    <recommendedName>
        <fullName evidence="12">RNA helicase</fullName>
    </recommendedName>
</protein>
<dbReference type="GO" id="GO:0005524">
    <property type="term" value="F:ATP binding"/>
    <property type="evidence" value="ECO:0007669"/>
    <property type="project" value="UniProtKB-KW"/>
</dbReference>
<dbReference type="PROSITE" id="PS51192">
    <property type="entry name" value="HELICASE_ATP_BIND_1"/>
    <property type="match status" value="1"/>
</dbReference>
<dbReference type="GO" id="GO:0016787">
    <property type="term" value="F:hydrolase activity"/>
    <property type="evidence" value="ECO:0007669"/>
    <property type="project" value="UniProtKB-KW"/>
</dbReference>
<dbReference type="CDD" id="cd00268">
    <property type="entry name" value="DEADc"/>
    <property type="match status" value="1"/>
</dbReference>
<dbReference type="PROSITE" id="PS51195">
    <property type="entry name" value="Q_MOTIF"/>
    <property type="match status" value="1"/>
</dbReference>
<dbReference type="InterPro" id="IPR044742">
    <property type="entry name" value="DEAD/DEAH_RhlB"/>
</dbReference>
<evidence type="ECO:0000313" key="10">
    <source>
        <dbReference type="EMBL" id="KYQ90702.1"/>
    </source>
</evidence>
<dbReference type="EMBL" id="LODT01000037">
    <property type="protein sequence ID" value="KYQ90702.1"/>
    <property type="molecule type" value="Genomic_DNA"/>
</dbReference>
<dbReference type="PROSITE" id="PS51194">
    <property type="entry name" value="HELICASE_CTER"/>
    <property type="match status" value="1"/>
</dbReference>
<dbReference type="GO" id="GO:0005829">
    <property type="term" value="C:cytosol"/>
    <property type="evidence" value="ECO:0007669"/>
    <property type="project" value="TreeGrafter"/>
</dbReference>
<dbReference type="InParanoid" id="A0A151Z9S9"/>
<dbReference type="PANTHER" id="PTHR47959">
    <property type="entry name" value="ATP-DEPENDENT RNA HELICASE RHLE-RELATED"/>
    <property type="match status" value="1"/>
</dbReference>
<dbReference type="Pfam" id="PF00271">
    <property type="entry name" value="Helicase_C"/>
    <property type="match status" value="1"/>
</dbReference>
<dbReference type="PANTHER" id="PTHR47959:SF13">
    <property type="entry name" value="ATP-DEPENDENT RNA HELICASE RHLE"/>
    <property type="match status" value="1"/>
</dbReference>
<dbReference type="InterPro" id="IPR011545">
    <property type="entry name" value="DEAD/DEAH_box_helicase_dom"/>
</dbReference>
<sequence>MLNAIKHLNFKSNLFNSVKNVKSLSKYETISSISISKSKLFEPITLVKSDDQKLQLSILYNSYNISSGIGKFQQYRQYCTETTPETVNTSETTETKPRTKFNKKSEKEFKEFTDLPIRKEIMWAIEDMGWKKPTEIQSNVIPQIFSRKRNILFSSQTGSGKTAAYLLPLLQIVSKRPDFDCLLPMALVLAPSKELAIQIDREARQLCSYIKKFRIQLIIGGVGEHTQIEDLSKGCDLVVATPGRLLELIKMKKVSMHHIKMVVIDEFDKLFNLGFFPDMKELFRLIPHLKNKTREKGVQTVLLSATIMHEKYDELITRFAPYHLMVNQNTKLTAPEQIKQYFYGVSYRQKSSLLLYFLRRGGKTSLKNIKTLAFVRTQQRAEKLSEFLKKHGIEAAYIHADMSLAKRNDLIKKFSEPDSPIKLLVSTDVLARGIHIENLGAVVNVDVPHVAEDYLHRIGRAGRLDSEGFSLTFVSNTKLIFQIGERTVGLDEAHLLSNIKFHIGDSEYIRLYKIPGPWKGEQQIDDKTTVTIDDYEDGNDAHIEYNENDERYNNNNNNQKTKEKSNFEKREKKAVADLLIKKRILEPVKGPKTRDGLPRVKFNPNAKVHSSKMAKIIVDRKGEIHDLPPLTDFQEGQYENVVSEFDKNRARKRGVHFAPQKRNPILPSKVQTKRQLKYNSNNRNSN</sequence>
<evidence type="ECO:0000256" key="3">
    <source>
        <dbReference type="ARBA" id="ARBA00022806"/>
    </source>
</evidence>
<dbReference type="Gene3D" id="3.40.50.300">
    <property type="entry name" value="P-loop containing nucleotide triphosphate hydrolases"/>
    <property type="match status" value="2"/>
</dbReference>
<evidence type="ECO:0000256" key="2">
    <source>
        <dbReference type="ARBA" id="ARBA00022801"/>
    </source>
</evidence>
<dbReference type="STRING" id="361077.A0A151Z9S9"/>
<comment type="caution">
    <text evidence="10">The sequence shown here is derived from an EMBL/GenBank/DDBJ whole genome shotgun (WGS) entry which is preliminary data.</text>
</comment>
<dbReference type="InterPro" id="IPR014001">
    <property type="entry name" value="Helicase_ATP-bd"/>
</dbReference>
<evidence type="ECO:0000256" key="5">
    <source>
        <dbReference type="PROSITE-ProRule" id="PRU00552"/>
    </source>
</evidence>
<keyword evidence="4" id="KW-0067">ATP-binding</keyword>
<gene>
    <name evidence="10" type="ORF">DLAC_09336</name>
</gene>
<dbReference type="OMA" id="IHADMSL"/>
<dbReference type="InterPro" id="IPR014014">
    <property type="entry name" value="RNA_helicase_DEAD_Q_motif"/>
</dbReference>